<dbReference type="PANTHER" id="PTHR33096">
    <property type="entry name" value="CXC2 DOMAIN-CONTAINING PROTEIN"/>
    <property type="match status" value="1"/>
</dbReference>
<accession>A0A2X0MMU7</accession>
<dbReference type="PANTHER" id="PTHR33096:SF1">
    <property type="entry name" value="CXC1-LIKE CYSTEINE CLUSTER ASSOCIATED WITH KDZ TRANSPOSASES DOMAIN-CONTAINING PROTEIN"/>
    <property type="match status" value="1"/>
</dbReference>
<dbReference type="Pfam" id="PF18758">
    <property type="entry name" value="KDZ"/>
    <property type="match status" value="1"/>
</dbReference>
<evidence type="ECO:0000313" key="1">
    <source>
        <dbReference type="EMBL" id="SGZ27818.1"/>
    </source>
</evidence>
<keyword evidence="2" id="KW-1185">Reference proteome</keyword>
<name>A0A2X0MMU7_9BASI</name>
<dbReference type="Proteomes" id="UP000249464">
    <property type="component" value="Unassembled WGS sequence"/>
</dbReference>
<sequence>MLWQVYTGTSDVGKRRLYYALAILKHISERLPENAKIGVLYNIACNFKHHIEKRQFLPKLFKRLEFATNVLRAYAHAHIWSCQVEFNLRLIPNFGLTDGEGFGEEKARIGAEVRQALAWIEDEKTCITISFLNRSTQLMPSPYFALKMLKRSETAR</sequence>
<reference evidence="1 2" key="1">
    <citation type="submission" date="2016-11" db="EMBL/GenBank/DDBJ databases">
        <authorList>
            <person name="Jaros S."/>
            <person name="Januszkiewicz K."/>
            <person name="Wedrychowicz H."/>
        </authorList>
    </citation>
    <scope>NUCLEOTIDE SEQUENCE [LARGE SCALE GENOMIC DNA]</scope>
</reference>
<dbReference type="InterPro" id="IPR040521">
    <property type="entry name" value="KDZ"/>
</dbReference>
<dbReference type="AlphaFoldDB" id="A0A2X0MMU7"/>
<evidence type="ECO:0000313" key="2">
    <source>
        <dbReference type="Proteomes" id="UP000249464"/>
    </source>
</evidence>
<dbReference type="STRING" id="796604.A0A2X0MMU7"/>
<proteinExistence type="predicted"/>
<gene>
    <name evidence="1" type="primary">BQ5605_C026g10197</name>
    <name evidence="1" type="ORF">BQ5605_C026G10197</name>
</gene>
<organism evidence="1 2">
    <name type="scientific">Microbotryum silenes-dioicae</name>
    <dbReference type="NCBI Taxonomy" id="796604"/>
    <lineage>
        <taxon>Eukaryota</taxon>
        <taxon>Fungi</taxon>
        <taxon>Dikarya</taxon>
        <taxon>Basidiomycota</taxon>
        <taxon>Pucciniomycotina</taxon>
        <taxon>Microbotryomycetes</taxon>
        <taxon>Microbotryales</taxon>
        <taxon>Microbotryaceae</taxon>
        <taxon>Microbotryum</taxon>
    </lineage>
</organism>
<protein>
    <submittedName>
        <fullName evidence="1">BQ5605_C026g10197 protein</fullName>
    </submittedName>
</protein>
<dbReference type="EMBL" id="FQNC01000088">
    <property type="protein sequence ID" value="SGZ27818.1"/>
    <property type="molecule type" value="Genomic_DNA"/>
</dbReference>